<keyword evidence="10" id="KW-0804">Transcription</keyword>
<dbReference type="Proteomes" id="UP000001307">
    <property type="component" value="Unassembled WGS sequence"/>
</dbReference>
<evidence type="ECO:0000256" key="3">
    <source>
        <dbReference type="ARBA" id="ARBA00022491"/>
    </source>
</evidence>
<evidence type="ECO:0000256" key="9">
    <source>
        <dbReference type="ARBA" id="ARBA00023125"/>
    </source>
</evidence>
<feature type="compositionally biased region" description="Low complexity" evidence="13">
    <location>
        <begin position="316"/>
        <end position="326"/>
    </location>
</feature>
<dbReference type="GO" id="GO:0008270">
    <property type="term" value="F:zinc ion binding"/>
    <property type="evidence" value="ECO:0007669"/>
    <property type="project" value="UniProtKB-KW"/>
</dbReference>
<evidence type="ECO:0000256" key="10">
    <source>
        <dbReference type="ARBA" id="ARBA00023163"/>
    </source>
</evidence>
<keyword evidence="5" id="KW-0677">Repeat</keyword>
<evidence type="ECO:0000256" key="5">
    <source>
        <dbReference type="ARBA" id="ARBA00022737"/>
    </source>
</evidence>
<dbReference type="SMART" id="SM00355">
    <property type="entry name" value="ZnF_C2H2"/>
    <property type="match status" value="2"/>
</dbReference>
<feature type="compositionally biased region" description="Basic and acidic residues" evidence="13">
    <location>
        <begin position="330"/>
        <end position="340"/>
    </location>
</feature>
<gene>
    <name evidence="15" type="ORF">GSOID_T00006005001</name>
</gene>
<comment type="similarity">
    <text evidence="1">Belongs to the teashirt C2H2-type zinc-finger protein family.</text>
</comment>
<name>E4WTU1_OIKDI</name>
<evidence type="ECO:0000256" key="1">
    <source>
        <dbReference type="ARBA" id="ARBA00007158"/>
    </source>
</evidence>
<feature type="compositionally biased region" description="Low complexity" evidence="13">
    <location>
        <begin position="408"/>
        <end position="418"/>
    </location>
</feature>
<feature type="region of interest" description="Disordered" evidence="13">
    <location>
        <begin position="283"/>
        <end position="444"/>
    </location>
</feature>
<evidence type="ECO:0000256" key="8">
    <source>
        <dbReference type="ARBA" id="ARBA00023015"/>
    </source>
</evidence>
<proteinExistence type="inferred from homology"/>
<dbReference type="PANTHER" id="PTHR12487">
    <property type="entry name" value="TEASHIRT-RELATED"/>
    <property type="match status" value="1"/>
</dbReference>
<organism evidence="15 16">
    <name type="scientific">Oikopleura dioica</name>
    <name type="common">Tunicate</name>
    <dbReference type="NCBI Taxonomy" id="34765"/>
    <lineage>
        <taxon>Eukaryota</taxon>
        <taxon>Metazoa</taxon>
        <taxon>Chordata</taxon>
        <taxon>Tunicata</taxon>
        <taxon>Appendicularia</taxon>
        <taxon>Copelata</taxon>
        <taxon>Oikopleuridae</taxon>
        <taxon>Oikopleura</taxon>
    </lineage>
</organism>
<dbReference type="GO" id="GO:0003677">
    <property type="term" value="F:DNA binding"/>
    <property type="evidence" value="ECO:0007669"/>
    <property type="project" value="UniProtKB-KW"/>
</dbReference>
<dbReference type="PROSITE" id="PS00028">
    <property type="entry name" value="ZINC_FINGER_C2H2_1"/>
    <property type="match status" value="2"/>
</dbReference>
<evidence type="ECO:0000256" key="6">
    <source>
        <dbReference type="ARBA" id="ARBA00022771"/>
    </source>
</evidence>
<dbReference type="GO" id="GO:0000981">
    <property type="term" value="F:DNA-binding transcription factor activity, RNA polymerase II-specific"/>
    <property type="evidence" value="ECO:0007669"/>
    <property type="project" value="TreeGrafter"/>
</dbReference>
<accession>E4WTU1</accession>
<keyword evidence="9" id="KW-0238">DNA-binding</keyword>
<dbReference type="EMBL" id="FN653016">
    <property type="protein sequence ID" value="CBY06931.1"/>
    <property type="molecule type" value="Genomic_DNA"/>
</dbReference>
<evidence type="ECO:0000256" key="13">
    <source>
        <dbReference type="SAM" id="MobiDB-lite"/>
    </source>
</evidence>
<keyword evidence="2" id="KW-0217">Developmental protein</keyword>
<dbReference type="GO" id="GO:0005634">
    <property type="term" value="C:nucleus"/>
    <property type="evidence" value="ECO:0007669"/>
    <property type="project" value="TreeGrafter"/>
</dbReference>
<keyword evidence="7" id="KW-0862">Zinc</keyword>
<feature type="compositionally biased region" description="Low complexity" evidence="13">
    <location>
        <begin position="23"/>
        <end position="38"/>
    </location>
</feature>
<keyword evidence="16" id="KW-1185">Reference proteome</keyword>
<evidence type="ECO:0000313" key="15">
    <source>
        <dbReference type="EMBL" id="CBY06931.1"/>
    </source>
</evidence>
<feature type="compositionally biased region" description="Polar residues" evidence="13">
    <location>
        <begin position="1"/>
        <end position="22"/>
    </location>
</feature>
<evidence type="ECO:0000256" key="12">
    <source>
        <dbReference type="PROSITE-ProRule" id="PRU00042"/>
    </source>
</evidence>
<dbReference type="InterPro" id="IPR036236">
    <property type="entry name" value="Znf_C2H2_sf"/>
</dbReference>
<dbReference type="InterPro" id="IPR013087">
    <property type="entry name" value="Znf_C2H2_type"/>
</dbReference>
<dbReference type="SUPFAM" id="SSF57667">
    <property type="entry name" value="beta-beta-alpha zinc fingers"/>
    <property type="match status" value="1"/>
</dbReference>
<feature type="compositionally biased region" description="Basic and acidic residues" evidence="13">
    <location>
        <begin position="380"/>
        <end position="398"/>
    </location>
</feature>
<dbReference type="OrthoDB" id="5815793at2759"/>
<dbReference type="AlphaFoldDB" id="E4WTU1"/>
<keyword evidence="4" id="KW-0479">Metal-binding</keyword>
<keyword evidence="6 12" id="KW-0863">Zinc-finger</keyword>
<reference evidence="15 16" key="1">
    <citation type="journal article" date="2010" name="Science">
        <title>Plasticity of animal genome architecture unmasked by rapid evolution of a pelagic tunicate.</title>
        <authorList>
            <person name="Denoeud F."/>
            <person name="Henriet S."/>
            <person name="Mungpakdee S."/>
            <person name="Aury J.M."/>
            <person name="Da Silva C."/>
            <person name="Brinkmann H."/>
            <person name="Mikhaleva J."/>
            <person name="Olsen L.C."/>
            <person name="Jubin C."/>
            <person name="Canestro C."/>
            <person name="Bouquet J.M."/>
            <person name="Danks G."/>
            <person name="Poulain J."/>
            <person name="Campsteijn C."/>
            <person name="Adamski M."/>
            <person name="Cross I."/>
            <person name="Yadetie F."/>
            <person name="Muffato M."/>
            <person name="Louis A."/>
            <person name="Butcher S."/>
            <person name="Tsagkogeorga G."/>
            <person name="Konrad A."/>
            <person name="Singh S."/>
            <person name="Jensen M.F."/>
            <person name="Cong E.H."/>
            <person name="Eikeseth-Otteraa H."/>
            <person name="Noel B."/>
            <person name="Anthouard V."/>
            <person name="Porcel B.M."/>
            <person name="Kachouri-Lafond R."/>
            <person name="Nishino A."/>
            <person name="Ugolini M."/>
            <person name="Chourrout P."/>
            <person name="Nishida H."/>
            <person name="Aasland R."/>
            <person name="Huzurbazar S."/>
            <person name="Westhof E."/>
            <person name="Delsuc F."/>
            <person name="Lehrach H."/>
            <person name="Reinhardt R."/>
            <person name="Weissenbach J."/>
            <person name="Roy S.W."/>
            <person name="Artiguenave F."/>
            <person name="Postlethwait J.H."/>
            <person name="Manak J.R."/>
            <person name="Thompson E.M."/>
            <person name="Jaillon O."/>
            <person name="Du Pasquier L."/>
            <person name="Boudinot P."/>
            <person name="Liberles D.A."/>
            <person name="Volff J.N."/>
            <person name="Philippe H."/>
            <person name="Lenhard B."/>
            <person name="Roest Crollius H."/>
            <person name="Wincker P."/>
            <person name="Chourrout D."/>
        </authorList>
    </citation>
    <scope>NUCLEOTIDE SEQUENCE [LARGE SCALE GENOMIC DNA]</scope>
</reference>
<evidence type="ECO:0000256" key="11">
    <source>
        <dbReference type="ARBA" id="ARBA00023242"/>
    </source>
</evidence>
<evidence type="ECO:0000256" key="2">
    <source>
        <dbReference type="ARBA" id="ARBA00022473"/>
    </source>
</evidence>
<evidence type="ECO:0000256" key="4">
    <source>
        <dbReference type="ARBA" id="ARBA00022723"/>
    </source>
</evidence>
<feature type="region of interest" description="Disordered" evidence="13">
    <location>
        <begin position="1"/>
        <end position="53"/>
    </location>
</feature>
<evidence type="ECO:0000313" key="16">
    <source>
        <dbReference type="Proteomes" id="UP000001307"/>
    </source>
</evidence>
<keyword evidence="8" id="KW-0805">Transcription regulation</keyword>
<dbReference type="Pfam" id="PF00096">
    <property type="entry name" value="zf-C2H2"/>
    <property type="match status" value="1"/>
</dbReference>
<sequence length="444" mass="48069">MKNYANLSEPSSTSNQQPQSIRGGSPKTSEPSPTSPTGNIGNAHNSTRLGSAGDVSYNSRLFKSIMKGASDFKCKHCGESFDKLDSLTKHMMIQGHFTETDDDAKAADSLNLSRKSSLDLRTGIKGDARNGVKNGREEESSAAKVLSCLRCGASFDSLPDLSCHMARTNHHESIPSLKTYNSSTQPSFGHLQKPGQRANFPFGQSYPSLPAVSLPSVPLFPPNSLGASFLQPSALGRLPMLPGSLPLYNFLPLMRPHVSPALQSLLQQQTLALLQSQLNQNLAAQTQHKSDNEEIEDSRSQTSSSKSPHLNTLAASRSRVSSVSGRQGRGHGEEPLDLSKKRPLSCSRSNSPILEKESAMSNDSDIDIVEPTSPGANESMRNEDHELEPPQKIPHLEHPIPSPDNYSSRKSSASPSSSRGNPIMAIENLINSQNLEKKKTKWNG</sequence>
<dbReference type="InterPro" id="IPR027008">
    <property type="entry name" value="Teashirt_fam"/>
</dbReference>
<evidence type="ECO:0000256" key="7">
    <source>
        <dbReference type="ARBA" id="ARBA00022833"/>
    </source>
</evidence>
<dbReference type="InParanoid" id="E4WTU1"/>
<feature type="domain" description="C2H2-type" evidence="14">
    <location>
        <begin position="72"/>
        <end position="101"/>
    </location>
</feature>
<keyword evidence="3" id="KW-0678">Repressor</keyword>
<feature type="compositionally biased region" description="Polar residues" evidence="13">
    <location>
        <begin position="39"/>
        <end position="49"/>
    </location>
</feature>
<dbReference type="PANTHER" id="PTHR12487:SF7">
    <property type="entry name" value="PROTEIN TEASHIRT-RELATED"/>
    <property type="match status" value="1"/>
</dbReference>
<dbReference type="PROSITE" id="PS50157">
    <property type="entry name" value="ZINC_FINGER_C2H2_2"/>
    <property type="match status" value="2"/>
</dbReference>
<dbReference type="Gene3D" id="3.30.160.60">
    <property type="entry name" value="Classic Zinc Finger"/>
    <property type="match status" value="1"/>
</dbReference>
<feature type="domain" description="C2H2-type" evidence="14">
    <location>
        <begin position="146"/>
        <end position="175"/>
    </location>
</feature>
<protein>
    <recommendedName>
        <fullName evidence="14">C2H2-type domain-containing protein</fullName>
    </recommendedName>
</protein>
<evidence type="ECO:0000259" key="14">
    <source>
        <dbReference type="PROSITE" id="PS50157"/>
    </source>
</evidence>
<keyword evidence="11" id="KW-0539">Nucleus</keyword>
<feature type="compositionally biased region" description="Polar residues" evidence="13">
    <location>
        <begin position="300"/>
        <end position="315"/>
    </location>
</feature>